<feature type="domain" description="DUF5000" evidence="2">
    <location>
        <begin position="259"/>
        <end position="408"/>
    </location>
</feature>
<dbReference type="Pfam" id="PF16391">
    <property type="entry name" value="DUF5000"/>
    <property type="match status" value="1"/>
</dbReference>
<evidence type="ECO:0000313" key="5">
    <source>
        <dbReference type="Proteomes" id="UP000036166"/>
    </source>
</evidence>
<evidence type="ECO:0008006" key="6">
    <source>
        <dbReference type="Google" id="ProtNLM"/>
    </source>
</evidence>
<evidence type="ECO:0000259" key="2">
    <source>
        <dbReference type="Pfam" id="PF16391"/>
    </source>
</evidence>
<organism evidence="4 5">
    <name type="scientific">Parabacteroides goldsteinii</name>
    <dbReference type="NCBI Taxonomy" id="328812"/>
    <lineage>
        <taxon>Bacteria</taxon>
        <taxon>Pseudomonadati</taxon>
        <taxon>Bacteroidota</taxon>
        <taxon>Bacteroidia</taxon>
        <taxon>Bacteroidales</taxon>
        <taxon>Tannerellaceae</taxon>
        <taxon>Parabacteroides</taxon>
    </lineage>
</organism>
<gene>
    <name evidence="4" type="ORF">ACM15_01865</name>
</gene>
<dbReference type="Pfam" id="PF17166">
    <property type="entry name" value="DUF5126"/>
    <property type="match status" value="1"/>
</dbReference>
<feature type="domain" description="DUF5126" evidence="3">
    <location>
        <begin position="131"/>
        <end position="234"/>
    </location>
</feature>
<dbReference type="Proteomes" id="UP000036166">
    <property type="component" value="Unassembled WGS sequence"/>
</dbReference>
<dbReference type="PROSITE" id="PS51257">
    <property type="entry name" value="PROKAR_LIPOPROTEIN"/>
    <property type="match status" value="1"/>
</dbReference>
<reference evidence="4 5" key="1">
    <citation type="submission" date="2015-06" db="EMBL/GenBank/DDBJ databases">
        <title>Draft Genome Sequence of Parabacteroides goldsteinii with Putative Novel Metallo-Beta-Lactamases Isolated from a Blood Culture from a Human Patient.</title>
        <authorList>
            <person name="Krogh T.J."/>
            <person name="Agergaard C.N."/>
            <person name="Moller-Jensen J."/>
            <person name="Justesen U.S."/>
        </authorList>
    </citation>
    <scope>NUCLEOTIDE SEQUENCE [LARGE SCALE GENOMIC DNA]</scope>
    <source>
        <strain evidence="4 5">910340</strain>
    </source>
</reference>
<dbReference type="InterPro" id="IPR032527">
    <property type="entry name" value="DUF4959"/>
</dbReference>
<sequence length="412" mass="46980">MVKHLYINNGYIMKKIVYLLLLQLIMISCSESFVGQPPTNDNQPQSIKNPTIVPIPGGAIISYDLPDDADLLSVRAEYTLNGKPVNTEVSIYSNELKLEGFGNTELQTVDLYTVTRSFVKSAPIKVSFTPLTPPVIAVTESVSMREDFGGVQLKWENESGTELAVYLLAEDFLTGEMETAEILYTKQENGLYSLRGFDDTERTFGVCFRDKWDNYSDTVLAKFTPLYEIQLDKTKFKQGKLPGDNVSEINDSWAFRRLFDDKLDNLGWSTIGGNAGKPAPIRYTIDLGASSKLSRYKVYQRLDYEYRHYSPKKWKIYGTDHIDPANMTLDYFDGDNYHKDWVLMGEFEIIKPSGIGDQITNEDKEVALAGHEFVFDLGLPPVRYLRFEQYETWSGGLEVNYREITFWGSDKK</sequence>
<evidence type="ECO:0000259" key="1">
    <source>
        <dbReference type="Pfam" id="PF16323"/>
    </source>
</evidence>
<dbReference type="AlphaFoldDB" id="A0A0J6CGR7"/>
<dbReference type="InterPro" id="IPR032164">
    <property type="entry name" value="DUF5000"/>
</dbReference>
<dbReference type="InterPro" id="IPR033431">
    <property type="entry name" value="DUF5126"/>
</dbReference>
<protein>
    <recommendedName>
        <fullName evidence="6">DUF4959 domain-containing protein</fullName>
    </recommendedName>
</protein>
<feature type="domain" description="DUF4959" evidence="1">
    <location>
        <begin position="28"/>
        <end position="130"/>
    </location>
</feature>
<evidence type="ECO:0000313" key="4">
    <source>
        <dbReference type="EMBL" id="KMM35401.1"/>
    </source>
</evidence>
<dbReference type="Pfam" id="PF16323">
    <property type="entry name" value="DUF4959"/>
    <property type="match status" value="1"/>
</dbReference>
<dbReference type="EMBL" id="LFJV01000004">
    <property type="protein sequence ID" value="KMM35401.1"/>
    <property type="molecule type" value="Genomic_DNA"/>
</dbReference>
<dbReference type="Gene3D" id="2.60.120.260">
    <property type="entry name" value="Galactose-binding domain-like"/>
    <property type="match status" value="1"/>
</dbReference>
<accession>A0A0J6CGR7</accession>
<dbReference type="PATRIC" id="fig|328812.4.peg.3350"/>
<comment type="caution">
    <text evidence="4">The sequence shown here is derived from an EMBL/GenBank/DDBJ whole genome shotgun (WGS) entry which is preliminary data.</text>
</comment>
<proteinExistence type="predicted"/>
<evidence type="ECO:0000259" key="3">
    <source>
        <dbReference type="Pfam" id="PF17166"/>
    </source>
</evidence>
<name>A0A0J6CGR7_9BACT</name>